<dbReference type="InterPro" id="IPR036640">
    <property type="entry name" value="ABC1_TM_sf"/>
</dbReference>
<evidence type="ECO:0000313" key="11">
    <source>
        <dbReference type="EMBL" id="REE03312.1"/>
    </source>
</evidence>
<keyword evidence="5 8" id="KW-1133">Transmembrane helix</keyword>
<dbReference type="CDD" id="cd18584">
    <property type="entry name" value="ABC_6TM_AarD_CydD"/>
    <property type="match status" value="1"/>
</dbReference>
<dbReference type="InterPro" id="IPR003593">
    <property type="entry name" value="AAA+_ATPase"/>
</dbReference>
<dbReference type="OrthoDB" id="3237158at2"/>
<dbReference type="InterPro" id="IPR003439">
    <property type="entry name" value="ABC_transporter-like_ATP-bd"/>
</dbReference>
<feature type="transmembrane region" description="Helical" evidence="8">
    <location>
        <begin position="811"/>
        <end position="831"/>
    </location>
</feature>
<feature type="transmembrane region" description="Helical" evidence="8">
    <location>
        <begin position="159"/>
        <end position="177"/>
    </location>
</feature>
<dbReference type="GO" id="GO:0005886">
    <property type="term" value="C:plasma membrane"/>
    <property type="evidence" value="ECO:0007669"/>
    <property type="project" value="UniProtKB-SubCell"/>
</dbReference>
<dbReference type="InterPro" id="IPR039421">
    <property type="entry name" value="Type_1_exporter"/>
</dbReference>
<evidence type="ECO:0000256" key="7">
    <source>
        <dbReference type="SAM" id="MobiDB-lite"/>
    </source>
</evidence>
<dbReference type="GO" id="GO:0045454">
    <property type="term" value="P:cell redox homeostasis"/>
    <property type="evidence" value="ECO:0007669"/>
    <property type="project" value="InterPro"/>
</dbReference>
<feature type="region of interest" description="Disordered" evidence="7">
    <location>
        <begin position="362"/>
        <end position="381"/>
    </location>
</feature>
<dbReference type="Pfam" id="PF00005">
    <property type="entry name" value="ABC_tran"/>
    <property type="match status" value="2"/>
</dbReference>
<evidence type="ECO:0000256" key="5">
    <source>
        <dbReference type="ARBA" id="ARBA00022989"/>
    </source>
</evidence>
<keyword evidence="2 8" id="KW-0812">Transmembrane</keyword>
<keyword evidence="12" id="KW-1185">Reference proteome</keyword>
<comment type="subcellular location">
    <subcellularLocation>
        <location evidence="1">Cell membrane</location>
        <topology evidence="1">Multi-pass membrane protein</topology>
    </subcellularLocation>
</comment>
<dbReference type="PROSITE" id="PS50929">
    <property type="entry name" value="ABC_TM1F"/>
    <property type="match status" value="2"/>
</dbReference>
<evidence type="ECO:0000256" key="3">
    <source>
        <dbReference type="ARBA" id="ARBA00022741"/>
    </source>
</evidence>
<sequence length="1266" mass="131468">MRPELPTSRTGRAALALLALLAGVKAAGWILLATALARGITWLAERLPAPESSDLLGLLFAPDPASYDPLAHGLLSDAAGTTLAQVMTLGLAGVLARAAATWGQQVFSRRAALGAKEELRHRMVTHRLASAGAGADRAGEDSVLASSGLDGLDKYFTQYLPALLTAAVMPLVLGVWILTHDWISAVVLVLTIPLIPVFMVLIGRYTEDRVQQAAEGLDRLSHHVLELARGLPVLVGLRRAGTQRQALAGVSDRYRATTMTTLKTAFMSGFALELISTLSVAVVAVFIGVRLVYGELDLYTGLLVLTLAPEVYLPFRDIGAAHHASEDGVEALRRARADLDRPVPASLSDVLSRDVAPAGVPVVEPATGQGAGPAADPAAHPGEDRLVLRDLGIAYRDPDGGTFPAVVGHLDLDLAPGDLAVLGGPSGTGKTTVLSALAGVLRGGEAEFTGTAAGLAGRRMAWLGQHPAFSEPTVGAELALYALASAGPDGTPGRGGDDGLLVAEALAACGLDGFAPRHPDELSPGERRRLGLARVLVRLMAAPAVDSAAWLIVLDEPTAHLDTENAQRIRAILAALRSGRLPGGRAVEAILLVASHDRDLQALADKVIGAPTGGPQRPPASQEPHLPPHHQQPPVAAWSATPDSDHGGATVTAAEVGTPTAVESPGVPGADPRTGTNSWRRWRGWLRLLPLTERTFIAGVAWATAATLAAALLSALSGWLIVQAAYQPPVLYLLSVIVLVRFFGIGRALFRYLERLDTHDAVLAWANRIRLRLWDALGSQATQWGRLTRSGGALSVLVADVDELRDAMPRVVVPVPAAIISWLITVLIVVLMAPAAWWPAVVAGLAGLVLVPLVVGLADRQTTRALTDHRTGLLQRTTALFAAAPDLAGNGAAALAADRFGVADRAADRPLKRNAAAAGLGQALASLLSGWAAVQTLVLCVQNGVTAPVTAMVVFLLLALAEPLGLYSTACQEAAILSRQLAKTAPLLTAGNDSGTASGTASGTTSGTAPEIVSQPDAESDSESESGAVTDPDADPVAEPVAVTGIELSAAAVRYPGTGTDVFQDLDLTVRRGQLAVVTGPSGSGKSTLLAVLLGFLRPRRGRYVLETAGGPVGSPDAVLSAVAWCPQDAYLFDSTLRSNLNLARDPDDRPSDGELVSVLQLVGLGDWLDATPSGLDTRVGPSGHFLSGGQRQRVAVARALMARADVVLLDEPTAHLGADEAADLVADLRAALADRTAVMVTHDRRFAGSGQVHLDLDGAGAVSPR</sequence>
<feature type="transmembrane region" description="Helical" evidence="8">
    <location>
        <begin position="837"/>
        <end position="858"/>
    </location>
</feature>
<feature type="domain" description="ABC transporter" evidence="9">
    <location>
        <begin position="388"/>
        <end position="637"/>
    </location>
</feature>
<dbReference type="PROSITE" id="PS50893">
    <property type="entry name" value="ABC_TRANSPORTER_2"/>
    <property type="match status" value="2"/>
</dbReference>
<dbReference type="PROSITE" id="PS00211">
    <property type="entry name" value="ABC_TRANSPORTER_1"/>
    <property type="match status" value="2"/>
</dbReference>
<feature type="region of interest" description="Disordered" evidence="7">
    <location>
        <begin position="989"/>
        <end position="1036"/>
    </location>
</feature>
<name>A0A3D9LB05_9MICC</name>
<comment type="caution">
    <text evidence="11">The sequence shown here is derived from an EMBL/GenBank/DDBJ whole genome shotgun (WGS) entry which is preliminary data.</text>
</comment>
<protein>
    <submittedName>
        <fullName evidence="11">ATP-binding cassette subfamily C protein CydCD</fullName>
    </submittedName>
</protein>
<dbReference type="Gene3D" id="1.20.1560.10">
    <property type="entry name" value="ABC transporter type 1, transmembrane domain"/>
    <property type="match status" value="2"/>
</dbReference>
<dbReference type="EMBL" id="QREH01000001">
    <property type="protein sequence ID" value="REE03312.1"/>
    <property type="molecule type" value="Genomic_DNA"/>
</dbReference>
<reference evidence="11 12" key="1">
    <citation type="submission" date="2018-07" db="EMBL/GenBank/DDBJ databases">
        <title>Sequencing the genomes of 1000 actinobacteria strains.</title>
        <authorList>
            <person name="Klenk H.-P."/>
        </authorList>
    </citation>
    <scope>NUCLEOTIDE SEQUENCE [LARGE SCALE GENOMIC DNA]</scope>
    <source>
        <strain evidence="11 12">DSM 14442</strain>
    </source>
</reference>
<feature type="compositionally biased region" description="Low complexity" evidence="7">
    <location>
        <begin position="989"/>
        <end position="1009"/>
    </location>
</feature>
<accession>A0A3D9LB05</accession>
<dbReference type="AlphaFoldDB" id="A0A3D9LB05"/>
<dbReference type="PANTHER" id="PTHR24221">
    <property type="entry name" value="ATP-BINDING CASSETTE SUB-FAMILY B"/>
    <property type="match status" value="1"/>
</dbReference>
<dbReference type="InterPro" id="IPR027417">
    <property type="entry name" value="P-loop_NTPase"/>
</dbReference>
<feature type="transmembrane region" description="Helical" evidence="8">
    <location>
        <begin position="78"/>
        <end position="100"/>
    </location>
</feature>
<dbReference type="GO" id="GO:0005524">
    <property type="term" value="F:ATP binding"/>
    <property type="evidence" value="ECO:0007669"/>
    <property type="project" value="UniProtKB-KW"/>
</dbReference>
<feature type="region of interest" description="Disordered" evidence="7">
    <location>
        <begin position="608"/>
        <end position="651"/>
    </location>
</feature>
<feature type="transmembrane region" description="Helical" evidence="8">
    <location>
        <begin position="696"/>
        <end position="724"/>
    </location>
</feature>
<feature type="transmembrane region" description="Helical" evidence="8">
    <location>
        <begin position="946"/>
        <end position="967"/>
    </location>
</feature>
<dbReference type="SUPFAM" id="SSF90123">
    <property type="entry name" value="ABC transporter transmembrane region"/>
    <property type="match status" value="2"/>
</dbReference>
<dbReference type="GO" id="GO:0016887">
    <property type="term" value="F:ATP hydrolysis activity"/>
    <property type="evidence" value="ECO:0007669"/>
    <property type="project" value="InterPro"/>
</dbReference>
<dbReference type="InterPro" id="IPR014223">
    <property type="entry name" value="ABC_CydC/D"/>
</dbReference>
<dbReference type="Proteomes" id="UP000256727">
    <property type="component" value="Unassembled WGS sequence"/>
</dbReference>
<feature type="domain" description="ABC transporter" evidence="9">
    <location>
        <begin position="1048"/>
        <end position="1266"/>
    </location>
</feature>
<dbReference type="Gene3D" id="3.40.50.300">
    <property type="entry name" value="P-loop containing nucleotide triphosphate hydrolases"/>
    <property type="match status" value="2"/>
</dbReference>
<dbReference type="InterPro" id="IPR011527">
    <property type="entry name" value="ABC1_TM_dom"/>
</dbReference>
<dbReference type="PANTHER" id="PTHR24221:SF654">
    <property type="entry name" value="ATP-BINDING CASSETTE SUB-FAMILY B MEMBER 6"/>
    <property type="match status" value="1"/>
</dbReference>
<feature type="compositionally biased region" description="Low complexity" evidence="7">
    <location>
        <begin position="362"/>
        <end position="380"/>
    </location>
</feature>
<dbReference type="NCBIfam" id="TIGR02868">
    <property type="entry name" value="CydC"/>
    <property type="match status" value="1"/>
</dbReference>
<dbReference type="RefSeq" id="WP_115931447.1">
    <property type="nucleotide sequence ID" value="NZ_QREH01000001.1"/>
</dbReference>
<keyword evidence="6 8" id="KW-0472">Membrane</keyword>
<feature type="transmembrane region" description="Helical" evidence="8">
    <location>
        <begin position="270"/>
        <end position="292"/>
    </location>
</feature>
<feature type="transmembrane region" description="Helical" evidence="8">
    <location>
        <begin position="298"/>
        <end position="315"/>
    </location>
</feature>
<feature type="transmembrane region" description="Helical" evidence="8">
    <location>
        <begin position="183"/>
        <end position="202"/>
    </location>
</feature>
<evidence type="ECO:0000256" key="2">
    <source>
        <dbReference type="ARBA" id="ARBA00022692"/>
    </source>
</evidence>
<dbReference type="SMART" id="SM00382">
    <property type="entry name" value="AAA"/>
    <property type="match status" value="2"/>
</dbReference>
<proteinExistence type="predicted"/>
<evidence type="ECO:0000256" key="8">
    <source>
        <dbReference type="SAM" id="Phobius"/>
    </source>
</evidence>
<dbReference type="GO" id="GO:0140359">
    <property type="term" value="F:ABC-type transporter activity"/>
    <property type="evidence" value="ECO:0007669"/>
    <property type="project" value="InterPro"/>
</dbReference>
<feature type="domain" description="ABC transmembrane type-1" evidence="10">
    <location>
        <begin position="16"/>
        <end position="319"/>
    </location>
</feature>
<feature type="domain" description="ABC transmembrane type-1" evidence="10">
    <location>
        <begin position="697"/>
        <end position="965"/>
    </location>
</feature>
<keyword evidence="3" id="KW-0547">Nucleotide-binding</keyword>
<dbReference type="SUPFAM" id="SSF52540">
    <property type="entry name" value="P-loop containing nucleoside triphosphate hydrolases"/>
    <property type="match status" value="2"/>
</dbReference>
<evidence type="ECO:0000259" key="9">
    <source>
        <dbReference type="PROSITE" id="PS50893"/>
    </source>
</evidence>
<evidence type="ECO:0000313" key="12">
    <source>
        <dbReference type="Proteomes" id="UP000256727"/>
    </source>
</evidence>
<organism evidence="11 12">
    <name type="scientific">Citricoccus muralis</name>
    <dbReference type="NCBI Taxonomy" id="169134"/>
    <lineage>
        <taxon>Bacteria</taxon>
        <taxon>Bacillati</taxon>
        <taxon>Actinomycetota</taxon>
        <taxon>Actinomycetes</taxon>
        <taxon>Micrococcales</taxon>
        <taxon>Micrococcaceae</taxon>
        <taxon>Citricoccus</taxon>
    </lineage>
</organism>
<feature type="transmembrane region" description="Helical" evidence="8">
    <location>
        <begin position="730"/>
        <end position="750"/>
    </location>
</feature>
<dbReference type="Pfam" id="PF00664">
    <property type="entry name" value="ABC_membrane"/>
    <property type="match status" value="1"/>
</dbReference>
<dbReference type="InterPro" id="IPR017871">
    <property type="entry name" value="ABC_transporter-like_CS"/>
</dbReference>
<evidence type="ECO:0000256" key="6">
    <source>
        <dbReference type="ARBA" id="ARBA00023136"/>
    </source>
</evidence>
<keyword evidence="4 11" id="KW-0067">ATP-binding</keyword>
<evidence type="ECO:0000256" key="1">
    <source>
        <dbReference type="ARBA" id="ARBA00004651"/>
    </source>
</evidence>
<evidence type="ECO:0000259" key="10">
    <source>
        <dbReference type="PROSITE" id="PS50929"/>
    </source>
</evidence>
<evidence type="ECO:0000256" key="4">
    <source>
        <dbReference type="ARBA" id="ARBA00022840"/>
    </source>
</evidence>
<gene>
    <name evidence="11" type="ORF">C8E99_1119</name>
</gene>
<dbReference type="GO" id="GO:0034775">
    <property type="term" value="P:glutathione transmembrane transport"/>
    <property type="evidence" value="ECO:0007669"/>
    <property type="project" value="InterPro"/>
</dbReference>